<reference evidence="10 11" key="1">
    <citation type="journal article" date="2020" name="ISME J.">
        <title>Uncovering the hidden diversity of litter-decomposition mechanisms in mushroom-forming fungi.</title>
        <authorList>
            <person name="Floudas D."/>
            <person name="Bentzer J."/>
            <person name="Ahren D."/>
            <person name="Johansson T."/>
            <person name="Persson P."/>
            <person name="Tunlid A."/>
        </authorList>
    </citation>
    <scope>NUCLEOTIDE SEQUENCE [LARGE SCALE GENOMIC DNA]</scope>
    <source>
        <strain evidence="10 11">CBS 291.85</strain>
    </source>
</reference>
<dbReference type="GO" id="GO:0008270">
    <property type="term" value="F:zinc ion binding"/>
    <property type="evidence" value="ECO:0007669"/>
    <property type="project" value="UniProtKB-KW"/>
</dbReference>
<dbReference type="InterPro" id="IPR039355">
    <property type="entry name" value="Transcription_factor_GATA"/>
</dbReference>
<dbReference type="Pfam" id="PF00320">
    <property type="entry name" value="GATA"/>
    <property type="match status" value="1"/>
</dbReference>
<dbReference type="SMART" id="SM00401">
    <property type="entry name" value="ZnF_GATA"/>
    <property type="match status" value="1"/>
</dbReference>
<dbReference type="GO" id="GO:0000981">
    <property type="term" value="F:DNA-binding transcription factor activity, RNA polymerase II-specific"/>
    <property type="evidence" value="ECO:0007669"/>
    <property type="project" value="TreeGrafter"/>
</dbReference>
<feature type="region of interest" description="Disordered" evidence="8">
    <location>
        <begin position="263"/>
        <end position="347"/>
    </location>
</feature>
<feature type="compositionally biased region" description="Polar residues" evidence="8">
    <location>
        <begin position="49"/>
        <end position="62"/>
    </location>
</feature>
<keyword evidence="7" id="KW-0175">Coiled coil</keyword>
<feature type="region of interest" description="Disordered" evidence="8">
    <location>
        <begin position="379"/>
        <end position="429"/>
    </location>
</feature>
<feature type="coiled-coil region" evidence="7">
    <location>
        <begin position="440"/>
        <end position="467"/>
    </location>
</feature>
<dbReference type="OrthoDB" id="515401at2759"/>
<keyword evidence="4" id="KW-0862">Zinc</keyword>
<feature type="region of interest" description="Disordered" evidence="8">
    <location>
        <begin position="1"/>
        <end position="66"/>
    </location>
</feature>
<dbReference type="GO" id="GO:0045944">
    <property type="term" value="P:positive regulation of transcription by RNA polymerase II"/>
    <property type="evidence" value="ECO:0007669"/>
    <property type="project" value="TreeGrafter"/>
</dbReference>
<dbReference type="GO" id="GO:0000122">
    <property type="term" value="P:negative regulation of transcription by RNA polymerase II"/>
    <property type="evidence" value="ECO:0007669"/>
    <property type="project" value="TreeGrafter"/>
</dbReference>
<evidence type="ECO:0000256" key="7">
    <source>
        <dbReference type="SAM" id="Coils"/>
    </source>
</evidence>
<sequence>MPVLGKDAAPQVIPNSSGATGSDMGITRHTSSSPHIAHPPPSSGPHRTTMPNTSSKAGSHSGTCPGDGRCDGTGGTSACSGCPTYNNSILAARQEEEARKLAEVQARSSSAAGSSSNTGGQQSSQPVLLPHAQPSSSQFMTGPGVSGDPASPGNVEGGSSPDPSGGGGAPPGTRKMRGMVGALSCANCGTSTTPLWRRDDVGNNICNACGLYFKLHGTHRPNSMKKTVIKRRKRVPAAAGTGPPIPMRMTDQAAAEALVAVGRGAGSGPGEDSDDIESEQPKKKRARKSKGGKDSDMGEESYDDRHSVSWSEGRAPSPQHKSSIPPPMGYHHPSLPQRAGSFSGGMLPGINSMDIGGAPGDMGKGFPMFIPGGPGVPGSAAPYIRPGSSAPSRTHSPAGHAQSGLTLPPPHAMGAPFQPPPPGHEMSAMVIPGITGVPTLADLERHYADMNEQRKRMEEMLERTDRLMAGMKRGIDEMRAASQGAGQIQRPSSSSGPAPAVPLSRTASTDKERRESVWPVNTESEKRD</sequence>
<feature type="domain" description="GATA-type" evidence="9">
    <location>
        <begin position="179"/>
        <end position="232"/>
    </location>
</feature>
<comment type="subcellular location">
    <subcellularLocation>
        <location evidence="1">Nucleus</location>
    </subcellularLocation>
</comment>
<dbReference type="PANTHER" id="PTHR10071:SF281">
    <property type="entry name" value="BOX A-BINDING FACTOR-RELATED"/>
    <property type="match status" value="1"/>
</dbReference>
<name>A0A8H5LWT0_9AGAR</name>
<dbReference type="EMBL" id="JAACJM010000006">
    <property type="protein sequence ID" value="KAF5372234.1"/>
    <property type="molecule type" value="Genomic_DNA"/>
</dbReference>
<dbReference type="PROSITE" id="PS50114">
    <property type="entry name" value="GATA_ZN_FINGER_2"/>
    <property type="match status" value="1"/>
</dbReference>
<evidence type="ECO:0000256" key="5">
    <source>
        <dbReference type="ARBA" id="ARBA00023242"/>
    </source>
</evidence>
<dbReference type="AlphaFoldDB" id="A0A8H5LWT0"/>
<proteinExistence type="predicted"/>
<evidence type="ECO:0000256" key="2">
    <source>
        <dbReference type="ARBA" id="ARBA00022723"/>
    </source>
</evidence>
<evidence type="ECO:0000256" key="4">
    <source>
        <dbReference type="ARBA" id="ARBA00022833"/>
    </source>
</evidence>
<evidence type="ECO:0000259" key="9">
    <source>
        <dbReference type="PROSITE" id="PS50114"/>
    </source>
</evidence>
<dbReference type="Gene3D" id="3.30.50.10">
    <property type="entry name" value="Erythroid Transcription Factor GATA-1, subunit A"/>
    <property type="match status" value="1"/>
</dbReference>
<keyword evidence="11" id="KW-1185">Reference proteome</keyword>
<accession>A0A8H5LWT0</accession>
<evidence type="ECO:0000256" key="6">
    <source>
        <dbReference type="PROSITE-ProRule" id="PRU00094"/>
    </source>
</evidence>
<dbReference type="PANTHER" id="PTHR10071">
    <property type="entry name" value="TRANSCRIPTION FACTOR GATA FAMILY MEMBER"/>
    <property type="match status" value="1"/>
</dbReference>
<gene>
    <name evidence="10" type="ORF">D9758_005063</name>
</gene>
<evidence type="ECO:0000256" key="1">
    <source>
        <dbReference type="ARBA" id="ARBA00004123"/>
    </source>
</evidence>
<feature type="compositionally biased region" description="Low complexity" evidence="8">
    <location>
        <begin position="491"/>
        <end position="504"/>
    </location>
</feature>
<keyword evidence="3 6" id="KW-0863">Zinc-finger</keyword>
<dbReference type="FunFam" id="3.30.50.10:FF:000007">
    <property type="entry name" value="Nitrogen regulatory AreA, N-terminal"/>
    <property type="match status" value="1"/>
</dbReference>
<comment type="caution">
    <text evidence="10">The sequence shown here is derived from an EMBL/GenBank/DDBJ whole genome shotgun (WGS) entry which is preliminary data.</text>
</comment>
<dbReference type="PRINTS" id="PR00619">
    <property type="entry name" value="GATAZNFINGER"/>
</dbReference>
<evidence type="ECO:0000313" key="10">
    <source>
        <dbReference type="EMBL" id="KAF5372234.1"/>
    </source>
</evidence>
<dbReference type="CDD" id="cd00202">
    <property type="entry name" value="ZnF_GATA"/>
    <property type="match status" value="1"/>
</dbReference>
<keyword evidence="2" id="KW-0479">Metal-binding</keyword>
<dbReference type="Proteomes" id="UP000559256">
    <property type="component" value="Unassembled WGS sequence"/>
</dbReference>
<feature type="region of interest" description="Disordered" evidence="8">
    <location>
        <begin position="474"/>
        <end position="528"/>
    </location>
</feature>
<feature type="region of interest" description="Disordered" evidence="8">
    <location>
        <begin position="100"/>
        <end position="175"/>
    </location>
</feature>
<evidence type="ECO:0000256" key="8">
    <source>
        <dbReference type="SAM" id="MobiDB-lite"/>
    </source>
</evidence>
<feature type="compositionally biased region" description="Pro residues" evidence="8">
    <location>
        <begin position="407"/>
        <end position="423"/>
    </location>
</feature>
<organism evidence="10 11">
    <name type="scientific">Tetrapyrgos nigripes</name>
    <dbReference type="NCBI Taxonomy" id="182062"/>
    <lineage>
        <taxon>Eukaryota</taxon>
        <taxon>Fungi</taxon>
        <taxon>Dikarya</taxon>
        <taxon>Basidiomycota</taxon>
        <taxon>Agaricomycotina</taxon>
        <taxon>Agaricomycetes</taxon>
        <taxon>Agaricomycetidae</taxon>
        <taxon>Agaricales</taxon>
        <taxon>Marasmiineae</taxon>
        <taxon>Marasmiaceae</taxon>
        <taxon>Tetrapyrgos</taxon>
    </lineage>
</organism>
<dbReference type="InterPro" id="IPR000679">
    <property type="entry name" value="Znf_GATA"/>
</dbReference>
<dbReference type="InterPro" id="IPR013088">
    <property type="entry name" value="Znf_NHR/GATA"/>
</dbReference>
<evidence type="ECO:0000256" key="3">
    <source>
        <dbReference type="ARBA" id="ARBA00022771"/>
    </source>
</evidence>
<evidence type="ECO:0000313" key="11">
    <source>
        <dbReference type="Proteomes" id="UP000559256"/>
    </source>
</evidence>
<keyword evidence="5" id="KW-0539">Nucleus</keyword>
<dbReference type="SUPFAM" id="SSF57716">
    <property type="entry name" value="Glucocorticoid receptor-like (DNA-binding domain)"/>
    <property type="match status" value="1"/>
</dbReference>
<dbReference type="PROSITE" id="PS00344">
    <property type="entry name" value="GATA_ZN_FINGER_1"/>
    <property type="match status" value="1"/>
</dbReference>
<protein>
    <recommendedName>
        <fullName evidence="9">GATA-type domain-containing protein</fullName>
    </recommendedName>
</protein>
<feature type="compositionally biased region" description="Low complexity" evidence="8">
    <location>
        <begin position="105"/>
        <end position="125"/>
    </location>
</feature>
<dbReference type="GO" id="GO:0000978">
    <property type="term" value="F:RNA polymerase II cis-regulatory region sequence-specific DNA binding"/>
    <property type="evidence" value="ECO:0007669"/>
    <property type="project" value="TreeGrafter"/>
</dbReference>
<dbReference type="GO" id="GO:0005634">
    <property type="term" value="C:nucleus"/>
    <property type="evidence" value="ECO:0007669"/>
    <property type="project" value="UniProtKB-SubCell"/>
</dbReference>